<dbReference type="EMBL" id="JAHDVG010000474">
    <property type="protein sequence ID" value="KAH1177560.1"/>
    <property type="molecule type" value="Genomic_DNA"/>
</dbReference>
<reference evidence="2" key="1">
    <citation type="submission" date="2021-09" db="EMBL/GenBank/DDBJ databases">
        <title>The genome of Mauremys mutica provides insights into the evolution of semi-aquatic lifestyle.</title>
        <authorList>
            <person name="Gong S."/>
            <person name="Gao Y."/>
        </authorList>
    </citation>
    <scope>NUCLEOTIDE SEQUENCE</scope>
    <source>
        <strain evidence="2">MM-2020</strain>
        <tissue evidence="2">Muscle</tissue>
    </source>
</reference>
<evidence type="ECO:0000313" key="3">
    <source>
        <dbReference type="Proteomes" id="UP000827986"/>
    </source>
</evidence>
<evidence type="ECO:0000313" key="2">
    <source>
        <dbReference type="EMBL" id="KAH1177560.1"/>
    </source>
</evidence>
<feature type="region of interest" description="Disordered" evidence="1">
    <location>
        <begin position="72"/>
        <end position="91"/>
    </location>
</feature>
<proteinExistence type="predicted"/>
<accession>A0A9D3XEH9</accession>
<organism evidence="2 3">
    <name type="scientific">Mauremys mutica</name>
    <name type="common">yellowpond turtle</name>
    <dbReference type="NCBI Taxonomy" id="74926"/>
    <lineage>
        <taxon>Eukaryota</taxon>
        <taxon>Metazoa</taxon>
        <taxon>Chordata</taxon>
        <taxon>Craniata</taxon>
        <taxon>Vertebrata</taxon>
        <taxon>Euteleostomi</taxon>
        <taxon>Archelosauria</taxon>
        <taxon>Testudinata</taxon>
        <taxon>Testudines</taxon>
        <taxon>Cryptodira</taxon>
        <taxon>Durocryptodira</taxon>
        <taxon>Testudinoidea</taxon>
        <taxon>Geoemydidae</taxon>
        <taxon>Geoemydinae</taxon>
        <taxon>Mauremys</taxon>
    </lineage>
</organism>
<evidence type="ECO:0000256" key="1">
    <source>
        <dbReference type="SAM" id="MobiDB-lite"/>
    </source>
</evidence>
<feature type="non-terminal residue" evidence="2">
    <location>
        <position position="1"/>
    </location>
</feature>
<name>A0A9D3XEH9_9SAUR</name>
<sequence length="91" mass="10490">KTPSSLLFLRDPPVLSSERSFTIILSWRLQQPRRFQLNSANFQVTAPLPPPTKSVVASRMIPSQRVSKKTELRVWERSTPRREKSLGCKSR</sequence>
<dbReference type="Proteomes" id="UP000827986">
    <property type="component" value="Unassembled WGS sequence"/>
</dbReference>
<keyword evidence="3" id="KW-1185">Reference proteome</keyword>
<protein>
    <submittedName>
        <fullName evidence="2">Uncharacterized protein</fullName>
    </submittedName>
</protein>
<gene>
    <name evidence="2" type="ORF">KIL84_011262</name>
</gene>
<dbReference type="AlphaFoldDB" id="A0A9D3XEH9"/>
<comment type="caution">
    <text evidence="2">The sequence shown here is derived from an EMBL/GenBank/DDBJ whole genome shotgun (WGS) entry which is preliminary data.</text>
</comment>